<dbReference type="AlphaFoldDB" id="A0A2U8FNL2"/>
<accession>A0A2U8FNL2</accession>
<proteinExistence type="predicted"/>
<organism evidence="1 2">
    <name type="scientific">Aquabacterium olei</name>
    <dbReference type="NCBI Taxonomy" id="1296669"/>
    <lineage>
        <taxon>Bacteria</taxon>
        <taxon>Pseudomonadati</taxon>
        <taxon>Pseudomonadota</taxon>
        <taxon>Betaproteobacteria</taxon>
        <taxon>Burkholderiales</taxon>
        <taxon>Aquabacterium</taxon>
    </lineage>
</organism>
<protein>
    <recommendedName>
        <fullName evidence="3">DUF883 domain-containing protein</fullName>
    </recommendedName>
</protein>
<dbReference type="KEGG" id="aon:DEH84_03680"/>
<dbReference type="RefSeq" id="WP_109034862.1">
    <property type="nucleotide sequence ID" value="NZ_CP029210.1"/>
</dbReference>
<keyword evidence="2" id="KW-1185">Reference proteome</keyword>
<evidence type="ECO:0008006" key="3">
    <source>
        <dbReference type="Google" id="ProtNLM"/>
    </source>
</evidence>
<evidence type="ECO:0000313" key="1">
    <source>
        <dbReference type="EMBL" id="AWI52615.1"/>
    </source>
</evidence>
<name>A0A2U8FNL2_9BURK</name>
<reference evidence="1 2" key="1">
    <citation type="submission" date="2018-05" db="EMBL/GenBank/DDBJ databases">
        <title>complete genome sequence of Aquabacterium olei NBRC 110486.</title>
        <authorList>
            <person name="Tang B."/>
            <person name="Chang J."/>
            <person name="Zhang L."/>
            <person name="Yang H."/>
        </authorList>
    </citation>
    <scope>NUCLEOTIDE SEQUENCE [LARGE SCALE GENOMIC DNA]</scope>
    <source>
        <strain evidence="1 2">NBRC 110486</strain>
    </source>
</reference>
<evidence type="ECO:0000313" key="2">
    <source>
        <dbReference type="Proteomes" id="UP000244892"/>
    </source>
</evidence>
<dbReference type="EMBL" id="CP029210">
    <property type="protein sequence ID" value="AWI52615.1"/>
    <property type="molecule type" value="Genomic_DNA"/>
</dbReference>
<dbReference type="Proteomes" id="UP000244892">
    <property type="component" value="Chromosome"/>
</dbReference>
<sequence length="103" mass="10720">MVTDTTTTTGDATRVREGVDRATQTAHDTIDRMAAKAAPAIEQLQSAASGAAQALRDKAAALGEMEEAWVESARSCVRQHPLASVLVAVAVGVLISRMGSDRA</sequence>
<gene>
    <name evidence="1" type="ORF">DEH84_03680</name>
</gene>